<name>A0A3B1BL43_9ZZZZ</name>
<evidence type="ECO:0000313" key="1">
    <source>
        <dbReference type="EMBL" id="VAX05467.1"/>
    </source>
</evidence>
<protein>
    <submittedName>
        <fullName evidence="1">Uncharacterized protein</fullName>
    </submittedName>
</protein>
<dbReference type="EMBL" id="UOFX01000006">
    <property type="protein sequence ID" value="VAX05467.1"/>
    <property type="molecule type" value="Genomic_DNA"/>
</dbReference>
<organism evidence="1">
    <name type="scientific">hydrothermal vent metagenome</name>
    <dbReference type="NCBI Taxonomy" id="652676"/>
    <lineage>
        <taxon>unclassified sequences</taxon>
        <taxon>metagenomes</taxon>
        <taxon>ecological metagenomes</taxon>
    </lineage>
</organism>
<accession>A0A3B1BL43</accession>
<dbReference type="AlphaFoldDB" id="A0A3B1BL43"/>
<proteinExistence type="predicted"/>
<sequence length="44" mass="5098">MDWVAKAKELFEMPKPEHFTNFTHCCECDEHDQTLLVSDDAIAT</sequence>
<gene>
    <name evidence="1" type="ORF">MNBD_GAMMA26-1571</name>
</gene>
<reference evidence="1" key="1">
    <citation type="submission" date="2018-06" db="EMBL/GenBank/DDBJ databases">
        <authorList>
            <person name="Zhirakovskaya E."/>
        </authorList>
    </citation>
    <scope>NUCLEOTIDE SEQUENCE</scope>
</reference>